<comment type="caution">
    <text evidence="2">The sequence shown here is derived from an EMBL/GenBank/DDBJ whole genome shotgun (WGS) entry which is preliminary data.</text>
</comment>
<dbReference type="CDD" id="cd08267">
    <property type="entry name" value="MDR1"/>
    <property type="match status" value="1"/>
</dbReference>
<sequence>MAANNTMRAWVHKSTNLPLEKGMELVESHPRPLEPLNPDEILVQVKCVGINPADALFAEMGWPANAIIKQTPLPGMDFSGVVVSTGNSVTSMHPGDRVFGRVDTQNSVPGAMAEFTKAELEGCVLMPSGIEFEQAAGVGTAAITAYETLVLNCKPGDSVFINGGTGGVGTFAIQFARAHGCHVTVSCSTTKVKLCKELGAQDVIDYKTQDLAAVLKEKGRVFSLAVDYAYREGTNLYRASNDFVKPGGKLIMIPGGFTGDTMKTIARSMLCPSTLGGGRAKFEVYFARSNRAGFEQIAEWMAAGKVRTVIDTVYEFGNMPKAIEKIKLGTATGKIINAAPEILTDVPTMNISDYGNGTHLDFMDHSLFEMNGDFSFM</sequence>
<dbReference type="InterPro" id="IPR036291">
    <property type="entry name" value="NAD(P)-bd_dom_sf"/>
</dbReference>
<dbReference type="Proteomes" id="UP001187682">
    <property type="component" value="Unassembled WGS sequence"/>
</dbReference>
<dbReference type="InterPro" id="IPR020843">
    <property type="entry name" value="ER"/>
</dbReference>
<feature type="domain" description="Enoyl reductase (ER)" evidence="1">
    <location>
        <begin position="22"/>
        <end position="337"/>
    </location>
</feature>
<dbReference type="InterPro" id="IPR050700">
    <property type="entry name" value="YIM1/Zinc_Alcohol_DH_Fams"/>
</dbReference>
<dbReference type="InterPro" id="IPR011032">
    <property type="entry name" value="GroES-like_sf"/>
</dbReference>
<dbReference type="Gene3D" id="3.40.50.720">
    <property type="entry name" value="NAD(P)-binding Rossmann-like Domain"/>
    <property type="match status" value="1"/>
</dbReference>
<dbReference type="AlphaFoldDB" id="A0AAE8N779"/>
<gene>
    <name evidence="2" type="ORF">DNG_09133</name>
</gene>
<dbReference type="InterPro" id="IPR013154">
    <property type="entry name" value="ADH-like_N"/>
</dbReference>
<dbReference type="SUPFAM" id="SSF50129">
    <property type="entry name" value="GroES-like"/>
    <property type="match status" value="1"/>
</dbReference>
<evidence type="ECO:0000259" key="1">
    <source>
        <dbReference type="SMART" id="SM00829"/>
    </source>
</evidence>
<dbReference type="SUPFAM" id="SSF51735">
    <property type="entry name" value="NAD(P)-binding Rossmann-fold domains"/>
    <property type="match status" value="1"/>
</dbReference>
<protein>
    <submittedName>
        <fullName evidence="2">Related to oxidoreductase, zinc-binding</fullName>
    </submittedName>
</protein>
<dbReference type="PANTHER" id="PTHR11695">
    <property type="entry name" value="ALCOHOL DEHYDROGENASE RELATED"/>
    <property type="match status" value="1"/>
</dbReference>
<dbReference type="GO" id="GO:0016491">
    <property type="term" value="F:oxidoreductase activity"/>
    <property type="evidence" value="ECO:0007669"/>
    <property type="project" value="InterPro"/>
</dbReference>
<organism evidence="2 3">
    <name type="scientific">Cephalotrichum gorgonifer</name>
    <dbReference type="NCBI Taxonomy" id="2041049"/>
    <lineage>
        <taxon>Eukaryota</taxon>
        <taxon>Fungi</taxon>
        <taxon>Dikarya</taxon>
        <taxon>Ascomycota</taxon>
        <taxon>Pezizomycotina</taxon>
        <taxon>Sordariomycetes</taxon>
        <taxon>Hypocreomycetidae</taxon>
        <taxon>Microascales</taxon>
        <taxon>Microascaceae</taxon>
        <taxon>Cephalotrichum</taxon>
    </lineage>
</organism>
<dbReference type="Pfam" id="PF08240">
    <property type="entry name" value="ADH_N"/>
    <property type="match status" value="1"/>
</dbReference>
<evidence type="ECO:0000313" key="2">
    <source>
        <dbReference type="EMBL" id="SPO06443.1"/>
    </source>
</evidence>
<proteinExistence type="predicted"/>
<dbReference type="Gene3D" id="3.90.180.10">
    <property type="entry name" value="Medium-chain alcohol dehydrogenases, catalytic domain"/>
    <property type="match status" value="1"/>
</dbReference>
<dbReference type="EMBL" id="ONZQ02000015">
    <property type="protein sequence ID" value="SPO06443.1"/>
    <property type="molecule type" value="Genomic_DNA"/>
</dbReference>
<keyword evidence="3" id="KW-1185">Reference proteome</keyword>
<reference evidence="2" key="1">
    <citation type="submission" date="2018-03" db="EMBL/GenBank/DDBJ databases">
        <authorList>
            <person name="Guldener U."/>
        </authorList>
    </citation>
    <scope>NUCLEOTIDE SEQUENCE</scope>
</reference>
<evidence type="ECO:0000313" key="3">
    <source>
        <dbReference type="Proteomes" id="UP001187682"/>
    </source>
</evidence>
<dbReference type="SMART" id="SM00829">
    <property type="entry name" value="PKS_ER"/>
    <property type="match status" value="1"/>
</dbReference>
<name>A0AAE8N779_9PEZI</name>
<dbReference type="PANTHER" id="PTHR11695:SF294">
    <property type="entry name" value="RETICULON-4-INTERACTING PROTEIN 1, MITOCHONDRIAL"/>
    <property type="match status" value="1"/>
</dbReference>
<dbReference type="GO" id="GO:0005739">
    <property type="term" value="C:mitochondrion"/>
    <property type="evidence" value="ECO:0007669"/>
    <property type="project" value="TreeGrafter"/>
</dbReference>
<accession>A0AAE8N779</accession>
<dbReference type="Pfam" id="PF13602">
    <property type="entry name" value="ADH_zinc_N_2"/>
    <property type="match status" value="1"/>
</dbReference>